<keyword evidence="2 3" id="KW-0040">ANK repeat</keyword>
<dbReference type="Pfam" id="PF12796">
    <property type="entry name" value="Ank_2"/>
    <property type="match status" value="2"/>
</dbReference>
<dbReference type="InterPro" id="IPR050745">
    <property type="entry name" value="Multifunctional_regulatory"/>
</dbReference>
<feature type="coiled-coil region" evidence="4">
    <location>
        <begin position="810"/>
        <end position="869"/>
    </location>
</feature>
<proteinExistence type="predicted"/>
<evidence type="ECO:0000313" key="6">
    <source>
        <dbReference type="EMBL" id="KAH7327738.1"/>
    </source>
</evidence>
<gene>
    <name evidence="6" type="ORF">B0I35DRAFT_343</name>
</gene>
<dbReference type="EMBL" id="JAGPNK010000001">
    <property type="protein sequence ID" value="KAH7327738.1"/>
    <property type="molecule type" value="Genomic_DNA"/>
</dbReference>
<evidence type="ECO:0008006" key="8">
    <source>
        <dbReference type="Google" id="ProtNLM"/>
    </source>
</evidence>
<dbReference type="PANTHER" id="PTHR24189">
    <property type="entry name" value="MYOTROPHIN"/>
    <property type="match status" value="1"/>
</dbReference>
<evidence type="ECO:0000256" key="2">
    <source>
        <dbReference type="ARBA" id="ARBA00023043"/>
    </source>
</evidence>
<dbReference type="SMART" id="SM00248">
    <property type="entry name" value="ANK"/>
    <property type="match status" value="4"/>
</dbReference>
<sequence length="890" mass="98837">MEPVTAVGLAHICVSLAATTVKTVKMISDLRERLQDVNQNIRMLASQMDLISLVLSELKTWLNRSPSISHSAQSKLASAIQSCGVIVTDIAASVQAVLPPSWESEPNMKQRMSHLWKEQLIREQREMINTSLQAFQLIFSMTALVDRGMGDLETFLETSRVEAVIEESARDAVSIRAARDNESIYSSFTARIDNTEGTIPLDEQLSRSGPYRNQSRPTPYNAAARQPFRSPIPEGTADHPMATNNGGPHHSFRSTLSSTSQDSGGIDIAQSPSNQALLELGAQGRYSVPPSQRLVNIEDIDPTDIENVRRKVSRISLNGVKWHVSVKALNRVNDLCWHIKIGNMEGIRKSLLAGAYINGYDTENGLTPLMTAIIHRQLGLADFLLKLGADVRLGFRLPKGNEATDRLECESMAPIHKAAELGFSDAIRLLFKYRADVNDAGAVRHDKDKRFTPLCFASGDAAQQLIELGANLSQKLWNGSTPLYWAAVRGDCATMECLLRNGAEVNIFVHEPAAGPGRIWETSLLHEALKPKHALEMAKLLLHYGADPNLKLRDGNNSPGSALAVMIREMRHHHRPRMGLFHPIDFPRSFVEAVRILVNDEAIVTQEDWSNVAFGLFSTSHFEERKQILRILCNANPELLDFKPFFDDFQCSYRKYKVTNIYVTDTTEIGILTDSVIKNDEKIKENVLIVFRRLADLTSTLIEGRTELLDKMNLTMEPSSNTYGDLRPEAKLMQRDATVTVLGKWTRASRIMNRIGDRLNSALADYLREHGANAYAVLFLDAPQSESPAEAAGINDAPTITRQESGMMLNKTAQALAEEAIQEVLAEEAQAERDKEERIRKLADCIRLARELNEKAKAANEIAVKAKADADAAELAQALEMIGDRLDGVH</sequence>
<evidence type="ECO:0000256" key="5">
    <source>
        <dbReference type="SAM" id="MobiDB-lite"/>
    </source>
</evidence>
<keyword evidence="4" id="KW-0175">Coiled coil</keyword>
<dbReference type="PROSITE" id="PS50297">
    <property type="entry name" value="ANK_REP_REGION"/>
    <property type="match status" value="3"/>
</dbReference>
<dbReference type="SUPFAM" id="SSF48403">
    <property type="entry name" value="Ankyrin repeat"/>
    <property type="match status" value="1"/>
</dbReference>
<evidence type="ECO:0000256" key="1">
    <source>
        <dbReference type="ARBA" id="ARBA00022737"/>
    </source>
</evidence>
<keyword evidence="7" id="KW-1185">Reference proteome</keyword>
<evidence type="ECO:0000256" key="3">
    <source>
        <dbReference type="PROSITE-ProRule" id="PRU00023"/>
    </source>
</evidence>
<feature type="repeat" description="ANK" evidence="3">
    <location>
        <begin position="410"/>
        <end position="442"/>
    </location>
</feature>
<keyword evidence="1" id="KW-0677">Repeat</keyword>
<dbReference type="PANTHER" id="PTHR24189:SF50">
    <property type="entry name" value="ANKYRIN REPEAT AND SOCS BOX PROTEIN 2"/>
    <property type="match status" value="1"/>
</dbReference>
<accession>A0A8K0T0P8</accession>
<feature type="compositionally biased region" description="Polar residues" evidence="5">
    <location>
        <begin position="253"/>
        <end position="263"/>
    </location>
</feature>
<dbReference type="PROSITE" id="PS50088">
    <property type="entry name" value="ANK_REPEAT"/>
    <property type="match status" value="3"/>
</dbReference>
<feature type="repeat" description="ANK" evidence="3">
    <location>
        <begin position="478"/>
        <end position="510"/>
    </location>
</feature>
<organism evidence="6 7">
    <name type="scientific">Stachybotrys elegans</name>
    <dbReference type="NCBI Taxonomy" id="80388"/>
    <lineage>
        <taxon>Eukaryota</taxon>
        <taxon>Fungi</taxon>
        <taxon>Dikarya</taxon>
        <taxon>Ascomycota</taxon>
        <taxon>Pezizomycotina</taxon>
        <taxon>Sordariomycetes</taxon>
        <taxon>Hypocreomycetidae</taxon>
        <taxon>Hypocreales</taxon>
        <taxon>Stachybotryaceae</taxon>
        <taxon>Stachybotrys</taxon>
    </lineage>
</organism>
<name>A0A8K0T0P8_9HYPO</name>
<feature type="repeat" description="ANK" evidence="3">
    <location>
        <begin position="364"/>
        <end position="396"/>
    </location>
</feature>
<evidence type="ECO:0000313" key="7">
    <source>
        <dbReference type="Proteomes" id="UP000813444"/>
    </source>
</evidence>
<evidence type="ECO:0000256" key="4">
    <source>
        <dbReference type="SAM" id="Coils"/>
    </source>
</evidence>
<dbReference type="AlphaFoldDB" id="A0A8K0T0P8"/>
<dbReference type="InterPro" id="IPR036770">
    <property type="entry name" value="Ankyrin_rpt-contain_sf"/>
</dbReference>
<reference evidence="6" key="1">
    <citation type="journal article" date="2021" name="Nat. Commun.">
        <title>Genetic determinants of endophytism in the Arabidopsis root mycobiome.</title>
        <authorList>
            <person name="Mesny F."/>
            <person name="Miyauchi S."/>
            <person name="Thiergart T."/>
            <person name="Pickel B."/>
            <person name="Atanasova L."/>
            <person name="Karlsson M."/>
            <person name="Huettel B."/>
            <person name="Barry K.W."/>
            <person name="Haridas S."/>
            <person name="Chen C."/>
            <person name="Bauer D."/>
            <person name="Andreopoulos W."/>
            <person name="Pangilinan J."/>
            <person name="LaButti K."/>
            <person name="Riley R."/>
            <person name="Lipzen A."/>
            <person name="Clum A."/>
            <person name="Drula E."/>
            <person name="Henrissat B."/>
            <person name="Kohler A."/>
            <person name="Grigoriev I.V."/>
            <person name="Martin F.M."/>
            <person name="Hacquard S."/>
        </authorList>
    </citation>
    <scope>NUCLEOTIDE SEQUENCE</scope>
    <source>
        <strain evidence="6">MPI-CAGE-CH-0235</strain>
    </source>
</reference>
<dbReference type="InterPro" id="IPR002110">
    <property type="entry name" value="Ankyrin_rpt"/>
</dbReference>
<dbReference type="Proteomes" id="UP000813444">
    <property type="component" value="Unassembled WGS sequence"/>
</dbReference>
<dbReference type="OrthoDB" id="341259at2759"/>
<comment type="caution">
    <text evidence="6">The sequence shown here is derived from an EMBL/GenBank/DDBJ whole genome shotgun (WGS) entry which is preliminary data.</text>
</comment>
<protein>
    <recommendedName>
        <fullName evidence="8">Fungal N-terminal domain-containing protein</fullName>
    </recommendedName>
</protein>
<dbReference type="Gene3D" id="1.25.40.20">
    <property type="entry name" value="Ankyrin repeat-containing domain"/>
    <property type="match status" value="1"/>
</dbReference>
<feature type="region of interest" description="Disordered" evidence="5">
    <location>
        <begin position="199"/>
        <end position="269"/>
    </location>
</feature>